<sequence length="108" mass="11472">MKAGPIKMGDSGLADVVLGGSGLEVQATTTLKSSRETHRVPNVLRVRVKVGQLKFRIRGSKHFGRIVKTLKPLAAARDATVREADQEGAAAGEVLSWARIGRDGLQGV</sequence>
<evidence type="ECO:0000313" key="2">
    <source>
        <dbReference type="Proteomes" id="UP001222325"/>
    </source>
</evidence>
<dbReference type="AlphaFoldDB" id="A0AAD6XUG5"/>
<dbReference type="EMBL" id="JARJCN010000005">
    <property type="protein sequence ID" value="KAJ7100713.1"/>
    <property type="molecule type" value="Genomic_DNA"/>
</dbReference>
<dbReference type="Proteomes" id="UP001222325">
    <property type="component" value="Unassembled WGS sequence"/>
</dbReference>
<name>A0AAD6XUG5_9AGAR</name>
<accession>A0AAD6XUG5</accession>
<comment type="caution">
    <text evidence="1">The sequence shown here is derived from an EMBL/GenBank/DDBJ whole genome shotgun (WGS) entry which is preliminary data.</text>
</comment>
<reference evidence="1" key="1">
    <citation type="submission" date="2023-03" db="EMBL/GenBank/DDBJ databases">
        <title>Massive genome expansion in bonnet fungi (Mycena s.s.) driven by repeated elements and novel gene families across ecological guilds.</title>
        <authorList>
            <consortium name="Lawrence Berkeley National Laboratory"/>
            <person name="Harder C.B."/>
            <person name="Miyauchi S."/>
            <person name="Viragh M."/>
            <person name="Kuo A."/>
            <person name="Thoen E."/>
            <person name="Andreopoulos B."/>
            <person name="Lu D."/>
            <person name="Skrede I."/>
            <person name="Drula E."/>
            <person name="Henrissat B."/>
            <person name="Morin E."/>
            <person name="Kohler A."/>
            <person name="Barry K."/>
            <person name="LaButti K."/>
            <person name="Morin E."/>
            <person name="Salamov A."/>
            <person name="Lipzen A."/>
            <person name="Mereny Z."/>
            <person name="Hegedus B."/>
            <person name="Baldrian P."/>
            <person name="Stursova M."/>
            <person name="Weitz H."/>
            <person name="Taylor A."/>
            <person name="Grigoriev I.V."/>
            <person name="Nagy L.G."/>
            <person name="Martin F."/>
            <person name="Kauserud H."/>
        </authorList>
    </citation>
    <scope>NUCLEOTIDE SEQUENCE</scope>
    <source>
        <strain evidence="1">CBHHK173m</strain>
    </source>
</reference>
<keyword evidence="2" id="KW-1185">Reference proteome</keyword>
<protein>
    <submittedName>
        <fullName evidence="1">Uncharacterized protein</fullName>
    </submittedName>
</protein>
<proteinExistence type="predicted"/>
<evidence type="ECO:0000313" key="1">
    <source>
        <dbReference type="EMBL" id="KAJ7100713.1"/>
    </source>
</evidence>
<gene>
    <name evidence="1" type="ORF">B0H15DRAFT_927373</name>
</gene>
<organism evidence="1 2">
    <name type="scientific">Mycena belliarum</name>
    <dbReference type="NCBI Taxonomy" id="1033014"/>
    <lineage>
        <taxon>Eukaryota</taxon>
        <taxon>Fungi</taxon>
        <taxon>Dikarya</taxon>
        <taxon>Basidiomycota</taxon>
        <taxon>Agaricomycotina</taxon>
        <taxon>Agaricomycetes</taxon>
        <taxon>Agaricomycetidae</taxon>
        <taxon>Agaricales</taxon>
        <taxon>Marasmiineae</taxon>
        <taxon>Mycenaceae</taxon>
        <taxon>Mycena</taxon>
    </lineage>
</organism>